<dbReference type="SUPFAM" id="SSF46785">
    <property type="entry name" value="Winged helix' DNA-binding domain"/>
    <property type="match status" value="1"/>
</dbReference>
<dbReference type="PIRSF" id="PIRSF016838">
    <property type="entry name" value="PafC"/>
    <property type="match status" value="1"/>
</dbReference>
<dbReference type="InterPro" id="IPR028349">
    <property type="entry name" value="PafC-like"/>
</dbReference>
<evidence type="ECO:0000256" key="3">
    <source>
        <dbReference type="SAM" id="MobiDB-lite"/>
    </source>
</evidence>
<dbReference type="GO" id="GO:0003700">
    <property type="term" value="F:DNA-binding transcription factor activity"/>
    <property type="evidence" value="ECO:0007669"/>
    <property type="project" value="InterPro"/>
</dbReference>
<dbReference type="RefSeq" id="WP_059145590.1">
    <property type="nucleotide sequence ID" value="NZ_LLZJ01000288.1"/>
</dbReference>
<evidence type="ECO:0000256" key="2">
    <source>
        <dbReference type="ARBA" id="ARBA00023163"/>
    </source>
</evidence>
<dbReference type="InterPro" id="IPR036390">
    <property type="entry name" value="WH_DNA-bd_sf"/>
</dbReference>
<evidence type="ECO:0000256" key="1">
    <source>
        <dbReference type="ARBA" id="ARBA00023015"/>
    </source>
</evidence>
<dbReference type="PANTHER" id="PTHR34580">
    <property type="match status" value="1"/>
</dbReference>
<dbReference type="InterPro" id="IPR036388">
    <property type="entry name" value="WH-like_DNA-bd_sf"/>
</dbReference>
<keyword evidence="1" id="KW-0805">Transcription regulation</keyword>
<name>A0A0X3WD44_STRVO</name>
<keyword evidence="2" id="KW-0804">Transcription</keyword>
<dbReference type="OrthoDB" id="3616433at2"/>
<dbReference type="InterPro" id="IPR051534">
    <property type="entry name" value="CBASS_pafABC_assoc_protein"/>
</dbReference>
<dbReference type="PROSITE" id="PS52050">
    <property type="entry name" value="WYL"/>
    <property type="match status" value="1"/>
</dbReference>
<accession>A0A0X3WD44</accession>
<dbReference type="PANTHER" id="PTHR34580:SF3">
    <property type="entry name" value="PROTEIN PAFB"/>
    <property type="match status" value="1"/>
</dbReference>
<dbReference type="Pfam" id="PF08279">
    <property type="entry name" value="HTH_11"/>
    <property type="match status" value="1"/>
</dbReference>
<feature type="region of interest" description="Disordered" evidence="3">
    <location>
        <begin position="336"/>
        <end position="357"/>
    </location>
</feature>
<gene>
    <name evidence="5" type="ORF">ADL28_22695</name>
</gene>
<dbReference type="AlphaFoldDB" id="A0A0X3WD44"/>
<dbReference type="Pfam" id="PF13280">
    <property type="entry name" value="WYL"/>
    <property type="match status" value="1"/>
</dbReference>
<protein>
    <submittedName>
        <fullName evidence="5">Transcriptional regulator</fullName>
    </submittedName>
</protein>
<dbReference type="Pfam" id="PF25583">
    <property type="entry name" value="WCX"/>
    <property type="match status" value="1"/>
</dbReference>
<comment type="caution">
    <text evidence="5">The sequence shown here is derived from an EMBL/GenBank/DDBJ whole genome shotgun (WGS) entry which is preliminary data.</text>
</comment>
<dbReference type="Proteomes" id="UP000053413">
    <property type="component" value="Unassembled WGS sequence"/>
</dbReference>
<dbReference type="PROSITE" id="PS51000">
    <property type="entry name" value="HTH_DEOR_2"/>
    <property type="match status" value="1"/>
</dbReference>
<sequence>MTRPTARVLALLEILQAGGTRTVADLADRLGVDERTVRRYIGHLIDLDVPVRSVRGRYGGYRLAPGYRMPPLMLTDEEALAVLLGLVAGRRAGLVTTSVAAAESAAAKVRRVLPEALGRRLDALLATADFTAPARPVVIPETSVLLMLAEAARDRRPVAVSYTAWKGRRSERTVHPYGIVAHSGRWYVTGADSASGEVRTFRLDRIESATVLPGSFEVPVGFDPAARVLSGLAGVPYLHEVSLRVQGTVEQVRHRLPPGLATVRELPAEEADRTSGEGEGGGWVRVRLRAERLEWVPSVLAWLDLPFVIEYPDALRDHVRALAHRLDTCADAVAGAAEGAESERSAATFPPPPSPAE</sequence>
<dbReference type="InterPro" id="IPR026881">
    <property type="entry name" value="WYL_dom"/>
</dbReference>
<reference evidence="6" key="1">
    <citation type="submission" date="2015-10" db="EMBL/GenBank/DDBJ databases">
        <authorList>
            <person name="Ju K.-S."/>
            <person name="Doroghazi J.R."/>
            <person name="Metcalf W.W."/>
        </authorList>
    </citation>
    <scope>NUCLEOTIDE SEQUENCE [LARGE SCALE GENOMIC DNA]</scope>
    <source>
        <strain evidence="6">NRRL F-8817</strain>
    </source>
</reference>
<dbReference type="InterPro" id="IPR013196">
    <property type="entry name" value="HTH_11"/>
</dbReference>
<dbReference type="Gene3D" id="1.10.10.10">
    <property type="entry name" value="Winged helix-like DNA-binding domain superfamily/Winged helix DNA-binding domain"/>
    <property type="match status" value="1"/>
</dbReference>
<dbReference type="EMBL" id="LLZJ01000288">
    <property type="protein sequence ID" value="KUL54845.1"/>
    <property type="molecule type" value="Genomic_DNA"/>
</dbReference>
<evidence type="ECO:0000313" key="6">
    <source>
        <dbReference type="Proteomes" id="UP000053413"/>
    </source>
</evidence>
<dbReference type="InterPro" id="IPR057727">
    <property type="entry name" value="WCX_dom"/>
</dbReference>
<proteinExistence type="predicted"/>
<feature type="domain" description="HTH deoR-type" evidence="4">
    <location>
        <begin position="4"/>
        <end position="63"/>
    </location>
</feature>
<dbReference type="InterPro" id="IPR001034">
    <property type="entry name" value="DeoR_HTH"/>
</dbReference>
<evidence type="ECO:0000313" key="5">
    <source>
        <dbReference type="EMBL" id="KUL54845.1"/>
    </source>
</evidence>
<evidence type="ECO:0000259" key="4">
    <source>
        <dbReference type="PROSITE" id="PS51000"/>
    </source>
</evidence>
<organism evidence="5 6">
    <name type="scientific">Streptomyces violaceusniger</name>
    <dbReference type="NCBI Taxonomy" id="68280"/>
    <lineage>
        <taxon>Bacteria</taxon>
        <taxon>Bacillati</taxon>
        <taxon>Actinomycetota</taxon>
        <taxon>Actinomycetes</taxon>
        <taxon>Kitasatosporales</taxon>
        <taxon>Streptomycetaceae</taxon>
        <taxon>Streptomyces</taxon>
        <taxon>Streptomyces violaceusniger group</taxon>
    </lineage>
</organism>
<dbReference type="GeneID" id="97436406"/>